<dbReference type="AlphaFoldDB" id="A0A6J5WW84"/>
<accession>A0A6J5WW84</accession>
<reference evidence="2" key="1">
    <citation type="journal article" date="2020" name="Genome Biol.">
        <title>Gamete binning: chromosome-level and haplotype-resolved genome assembly enabled by high-throughput single-cell sequencing of gamete genomes.</title>
        <authorList>
            <person name="Campoy J.A."/>
            <person name="Sun H."/>
            <person name="Goel M."/>
            <person name="Jiao W.-B."/>
            <person name="Folz-Donahue K."/>
            <person name="Wang N."/>
            <person name="Rubio M."/>
            <person name="Liu C."/>
            <person name="Kukat C."/>
            <person name="Ruiz D."/>
            <person name="Huettel B."/>
            <person name="Schneeberger K."/>
        </authorList>
    </citation>
    <scope>NUCLEOTIDE SEQUENCE [LARGE SCALE GENOMIC DNA]</scope>
    <source>
        <strain evidence="2">cv. Rojo Pasion</strain>
    </source>
</reference>
<proteinExistence type="predicted"/>
<name>A0A6J5WW84_PRUAR</name>
<evidence type="ECO:0000313" key="1">
    <source>
        <dbReference type="EMBL" id="CAB4304325.1"/>
    </source>
</evidence>
<evidence type="ECO:0000313" key="2">
    <source>
        <dbReference type="Proteomes" id="UP000507245"/>
    </source>
</evidence>
<sequence length="79" mass="8972">MKVFHTSFTEQKAKHEEHAISSSCWEPGSRNKTVNDTIGYFYVYGTELYSLGNVMWPYTHQTPMCLVTKGFCLLGESGT</sequence>
<keyword evidence="2" id="KW-1185">Reference proteome</keyword>
<organism evidence="1 2">
    <name type="scientific">Prunus armeniaca</name>
    <name type="common">Apricot</name>
    <name type="synonym">Armeniaca vulgaris</name>
    <dbReference type="NCBI Taxonomy" id="36596"/>
    <lineage>
        <taxon>Eukaryota</taxon>
        <taxon>Viridiplantae</taxon>
        <taxon>Streptophyta</taxon>
        <taxon>Embryophyta</taxon>
        <taxon>Tracheophyta</taxon>
        <taxon>Spermatophyta</taxon>
        <taxon>Magnoliopsida</taxon>
        <taxon>eudicotyledons</taxon>
        <taxon>Gunneridae</taxon>
        <taxon>Pentapetalae</taxon>
        <taxon>rosids</taxon>
        <taxon>fabids</taxon>
        <taxon>Rosales</taxon>
        <taxon>Rosaceae</taxon>
        <taxon>Amygdaloideae</taxon>
        <taxon>Amygdaleae</taxon>
        <taxon>Prunus</taxon>
    </lineage>
</organism>
<protein>
    <submittedName>
        <fullName evidence="1">Uncharacterized protein</fullName>
    </submittedName>
</protein>
<dbReference type="Proteomes" id="UP000507245">
    <property type="component" value="Unassembled WGS sequence"/>
</dbReference>
<dbReference type="EMBL" id="CAEKKB010000003">
    <property type="protein sequence ID" value="CAB4304325.1"/>
    <property type="molecule type" value="Genomic_DNA"/>
</dbReference>
<gene>
    <name evidence="1" type="ORF">ORAREDHAP_LOCUS21826</name>
</gene>